<sequence>MEGMEQRKDDTLKVVRNNRSRDRPSSPSLHLRYQKMIEAIRDNPTEITKFQQVIQEATQEYAVDKGELTVINGGRNVYFSQCGKPFTNFGAIPLKVLRINSVENTLYEIEILIMGKDLPTQKIKVDASKLASSRWIESLGVAYLFERNKLWNLKTLIQIMAKYAPLEEYYQYSGWKLDSGNVYIVDGHPLCDKGCWKKDTERESCEHALKMLDVAPPSVTIPLIAIEILSLVHSWMIEGDVYFKGVCCLVAPTQSFKTTLASLFFDYDHGVEADINFEATTAALVRTVGSVRDSVVIVDDYKPGATRAENNDMIQKLSKIVRMCSDDSGGIKKAGIDNSTVTNIAHGIAVVTAEQIQLNVQSTQARLLVLELDKRSIDVEKLTWLQAHHDRYRAFVNDYILYIGKQGVACYCKRLVQKFLQARNTLREKLNAKDVWVDNRSSDMCTWLYISFSEFLDWALSIKGIDEEKFDSLSAESKEIFLNLLEQQAERVSELDETKRFFKALQVLLETKEVHIEKLQARNNSYATPNSQTAIGFTKQGYVYLKNNTAFQQVAAYYRRNGREFAASESAIRKKLADNGCILPSGAKSFIHRLYVNHETYQCIKFNDAKFEEVISGGKNDGTVGNREIPDNRSLYRNAENFLGGGI</sequence>
<proteinExistence type="predicted"/>
<name>A0A2K4ZEA3_9FIRM</name>
<feature type="region of interest" description="Disordered" evidence="1">
    <location>
        <begin position="1"/>
        <end position="27"/>
    </location>
</feature>
<evidence type="ECO:0000313" key="3">
    <source>
        <dbReference type="Proteomes" id="UP000236311"/>
    </source>
</evidence>
<protein>
    <recommendedName>
        <fullName evidence="4">DUF927 domain-containing protein</fullName>
    </recommendedName>
</protein>
<keyword evidence="3" id="KW-1185">Reference proteome</keyword>
<dbReference type="EMBL" id="OFSM01000006">
    <property type="protein sequence ID" value="SOY28793.1"/>
    <property type="molecule type" value="Genomic_DNA"/>
</dbReference>
<reference evidence="2 3" key="1">
    <citation type="submission" date="2018-01" db="EMBL/GenBank/DDBJ databases">
        <authorList>
            <person name="Gaut B.S."/>
            <person name="Morton B.R."/>
            <person name="Clegg M.T."/>
            <person name="Duvall M.R."/>
        </authorList>
    </citation>
    <scope>NUCLEOTIDE SEQUENCE [LARGE SCALE GENOMIC DNA]</scope>
    <source>
        <strain evidence="2">GP69</strain>
    </source>
</reference>
<dbReference type="RefSeq" id="WP_103238863.1">
    <property type="nucleotide sequence ID" value="NZ_JANJZD010000006.1"/>
</dbReference>
<accession>A0A2K4ZEA3</accession>
<feature type="compositionally biased region" description="Basic and acidic residues" evidence="1">
    <location>
        <begin position="1"/>
        <end position="24"/>
    </location>
</feature>
<dbReference type="AlphaFoldDB" id="A0A2K4ZEA3"/>
<evidence type="ECO:0008006" key="4">
    <source>
        <dbReference type="Google" id="ProtNLM"/>
    </source>
</evidence>
<evidence type="ECO:0000313" key="2">
    <source>
        <dbReference type="EMBL" id="SOY28793.1"/>
    </source>
</evidence>
<gene>
    <name evidence="2" type="ORF">AMURIS_01504</name>
</gene>
<dbReference type="Proteomes" id="UP000236311">
    <property type="component" value="Unassembled WGS sequence"/>
</dbReference>
<evidence type="ECO:0000256" key="1">
    <source>
        <dbReference type="SAM" id="MobiDB-lite"/>
    </source>
</evidence>
<organism evidence="2 3">
    <name type="scientific">Acetatifactor muris</name>
    <dbReference type="NCBI Taxonomy" id="879566"/>
    <lineage>
        <taxon>Bacteria</taxon>
        <taxon>Bacillati</taxon>
        <taxon>Bacillota</taxon>
        <taxon>Clostridia</taxon>
        <taxon>Lachnospirales</taxon>
        <taxon>Lachnospiraceae</taxon>
        <taxon>Acetatifactor</taxon>
    </lineage>
</organism>